<dbReference type="Proteomes" id="UP000499080">
    <property type="component" value="Unassembled WGS sequence"/>
</dbReference>
<dbReference type="EMBL" id="BGPR01000537">
    <property type="protein sequence ID" value="GBM25415.1"/>
    <property type="molecule type" value="Genomic_DNA"/>
</dbReference>
<proteinExistence type="predicted"/>
<evidence type="ECO:0000313" key="1">
    <source>
        <dbReference type="EMBL" id="GBM25415.1"/>
    </source>
</evidence>
<name>A0A4Y2EC45_ARAVE</name>
<sequence>MKTENVVHLARIQQKVIESACSNPVDYGGKERRMIESYSNKLVQFRPIMLGSCFRIYDRCRIAPCPTGSVSEHHSNAMRLRPEPLQWTDCIQNSMHIYNFGIKTEVEYCYRQNLRFFS</sequence>
<accession>A0A4Y2EC45</accession>
<reference evidence="1 2" key="1">
    <citation type="journal article" date="2019" name="Sci. Rep.">
        <title>Orb-weaving spider Araneus ventricosus genome elucidates the spidroin gene catalogue.</title>
        <authorList>
            <person name="Kono N."/>
            <person name="Nakamura H."/>
            <person name="Ohtoshi R."/>
            <person name="Moran D.A.P."/>
            <person name="Shinohara A."/>
            <person name="Yoshida Y."/>
            <person name="Fujiwara M."/>
            <person name="Mori M."/>
            <person name="Tomita M."/>
            <person name="Arakawa K."/>
        </authorList>
    </citation>
    <scope>NUCLEOTIDE SEQUENCE [LARGE SCALE GENOMIC DNA]</scope>
</reference>
<keyword evidence="2" id="KW-1185">Reference proteome</keyword>
<comment type="caution">
    <text evidence="1">The sequence shown here is derived from an EMBL/GenBank/DDBJ whole genome shotgun (WGS) entry which is preliminary data.</text>
</comment>
<evidence type="ECO:0000313" key="2">
    <source>
        <dbReference type="Proteomes" id="UP000499080"/>
    </source>
</evidence>
<dbReference type="AlphaFoldDB" id="A0A4Y2EC45"/>
<gene>
    <name evidence="1" type="ORF">AVEN_245823_1</name>
</gene>
<organism evidence="1 2">
    <name type="scientific">Araneus ventricosus</name>
    <name type="common">Orbweaver spider</name>
    <name type="synonym">Epeira ventricosa</name>
    <dbReference type="NCBI Taxonomy" id="182803"/>
    <lineage>
        <taxon>Eukaryota</taxon>
        <taxon>Metazoa</taxon>
        <taxon>Ecdysozoa</taxon>
        <taxon>Arthropoda</taxon>
        <taxon>Chelicerata</taxon>
        <taxon>Arachnida</taxon>
        <taxon>Araneae</taxon>
        <taxon>Araneomorphae</taxon>
        <taxon>Entelegynae</taxon>
        <taxon>Araneoidea</taxon>
        <taxon>Araneidae</taxon>
        <taxon>Araneus</taxon>
    </lineage>
</organism>
<protein>
    <submittedName>
        <fullName evidence="1">Uncharacterized protein</fullName>
    </submittedName>
</protein>